<feature type="transmembrane region" description="Helical" evidence="1">
    <location>
        <begin position="102"/>
        <end position="122"/>
    </location>
</feature>
<name>A0A1X9MJ42_9BACI</name>
<evidence type="ECO:0008006" key="4">
    <source>
        <dbReference type="Google" id="ProtNLM"/>
    </source>
</evidence>
<feature type="transmembrane region" description="Helical" evidence="1">
    <location>
        <begin position="193"/>
        <end position="211"/>
    </location>
</feature>
<dbReference type="PANTHER" id="PTHR33802:SF1">
    <property type="entry name" value="XK-RELATED PROTEIN"/>
    <property type="match status" value="1"/>
</dbReference>
<evidence type="ECO:0000256" key="1">
    <source>
        <dbReference type="SAM" id="Phobius"/>
    </source>
</evidence>
<feature type="transmembrane region" description="Helical" evidence="1">
    <location>
        <begin position="76"/>
        <end position="96"/>
    </location>
</feature>
<protein>
    <recommendedName>
        <fullName evidence="4">TspO/MBR family protein</fullName>
    </recommendedName>
</protein>
<dbReference type="EMBL" id="CP020814">
    <property type="protein sequence ID" value="ARK32710.1"/>
    <property type="molecule type" value="Genomic_DNA"/>
</dbReference>
<keyword evidence="1" id="KW-0812">Transmembrane</keyword>
<dbReference type="KEGG" id="bkw:BkAM31D_24210"/>
<evidence type="ECO:0000313" key="3">
    <source>
        <dbReference type="Proteomes" id="UP000193006"/>
    </source>
</evidence>
<dbReference type="PANTHER" id="PTHR33802">
    <property type="entry name" value="SI:CH211-161H7.5-RELATED"/>
    <property type="match status" value="1"/>
</dbReference>
<dbReference type="AlphaFoldDB" id="A0A1X9MJ42"/>
<evidence type="ECO:0000313" key="2">
    <source>
        <dbReference type="EMBL" id="ARK32710.1"/>
    </source>
</evidence>
<dbReference type="Proteomes" id="UP000193006">
    <property type="component" value="Chromosome"/>
</dbReference>
<keyword evidence="1" id="KW-1133">Transmembrane helix</keyword>
<dbReference type="STRING" id="199441.BkAM31D_24210"/>
<organism evidence="2 3">
    <name type="scientific">Halalkalibacter krulwichiae</name>
    <dbReference type="NCBI Taxonomy" id="199441"/>
    <lineage>
        <taxon>Bacteria</taxon>
        <taxon>Bacillati</taxon>
        <taxon>Bacillota</taxon>
        <taxon>Bacilli</taxon>
        <taxon>Bacillales</taxon>
        <taxon>Bacillaceae</taxon>
        <taxon>Halalkalibacter</taxon>
    </lineage>
</organism>
<dbReference type="RefSeq" id="WP_066154792.1">
    <property type="nucleotide sequence ID" value="NZ_CP020814.1"/>
</dbReference>
<keyword evidence="3" id="KW-1185">Reference proteome</keyword>
<reference evidence="2 3" key="1">
    <citation type="submission" date="2017-04" db="EMBL/GenBank/DDBJ databases">
        <title>Bacillus krulwichiae AM31D Genome sequencing and assembly.</title>
        <authorList>
            <person name="Krulwich T.A."/>
            <person name="Anastor L."/>
            <person name="Ehrlich R."/>
            <person name="Ehrlich G.D."/>
            <person name="Janto B."/>
        </authorList>
    </citation>
    <scope>NUCLEOTIDE SEQUENCE [LARGE SCALE GENOMIC DNA]</scope>
    <source>
        <strain evidence="2 3">AM31D</strain>
    </source>
</reference>
<feature type="transmembrane region" description="Helical" evidence="1">
    <location>
        <begin position="47"/>
        <end position="64"/>
    </location>
</feature>
<dbReference type="Gene3D" id="1.20.1260.100">
    <property type="entry name" value="TspO/MBR protein"/>
    <property type="match status" value="1"/>
</dbReference>
<proteinExistence type="predicted"/>
<sequence length="246" mass="27997">MLRFFFTLFALIFVLLINYLANALPFNEQTTSDVANRLEVLFTPAGYVFSIWGVIYLLLTIWVLRQLLPSQRDSAVYKVGSPLFILSCFLNSFWLFLWHYEYFLLSVLVMISLLATLLVLYHRTHPLAKTLFDLLPFSLYLGWISVATIANISYFLVDIGWGGFGLSNVTWTLIMLLVSAVLAIVFRIKRGDPVFALVFVWALIGIGVDNLSAYPLVAYSAFILATIVFVYALFGKHHEISIYHLS</sequence>
<accession>A0A1X9MJ42</accession>
<feature type="transmembrane region" description="Helical" evidence="1">
    <location>
        <begin position="217"/>
        <end position="234"/>
    </location>
</feature>
<feature type="transmembrane region" description="Helical" evidence="1">
    <location>
        <begin position="134"/>
        <end position="157"/>
    </location>
</feature>
<feature type="transmembrane region" description="Helical" evidence="1">
    <location>
        <begin position="169"/>
        <end position="186"/>
    </location>
</feature>
<gene>
    <name evidence="2" type="ORF">BkAM31D_24210</name>
</gene>
<dbReference type="InterPro" id="IPR038330">
    <property type="entry name" value="TspO/MBR-related_sf"/>
</dbReference>
<keyword evidence="1" id="KW-0472">Membrane</keyword>